<evidence type="ECO:0000313" key="4">
    <source>
        <dbReference type="EMBL" id="MBC5736615.1"/>
    </source>
</evidence>
<dbReference type="PANTHER" id="PTHR43308">
    <property type="entry name" value="OUTER MEMBRANE PROTEIN ALPHA-RELATED"/>
    <property type="match status" value="1"/>
</dbReference>
<dbReference type="Pfam" id="PF00395">
    <property type="entry name" value="SLH"/>
    <property type="match status" value="3"/>
</dbReference>
<evidence type="ECO:0000259" key="3">
    <source>
        <dbReference type="PROSITE" id="PS51272"/>
    </source>
</evidence>
<dbReference type="PROSITE" id="PS51272">
    <property type="entry name" value="SLH"/>
    <property type="match status" value="3"/>
</dbReference>
<feature type="chain" id="PRO_5035225057" evidence="2">
    <location>
        <begin position="25"/>
        <end position="637"/>
    </location>
</feature>
<proteinExistence type="predicted"/>
<dbReference type="EMBL" id="JACOPQ010000004">
    <property type="protein sequence ID" value="MBC5736615.1"/>
    <property type="molecule type" value="Genomic_DNA"/>
</dbReference>
<sequence length="637" mass="69362">MKKIIRSVLLLVLSLTVLLIPALAADWPQFLGDPGAQGVSDGHSAVSGADLMLRWEKNTGNTWDDVPGTPIVMGDFVYYYSSQYLRKLDLATGEEVKTARIYGEPVNQFFIDIAFGDGMIFVPCQVNNLDDGTGVNGCFFRVFDADTLEQLYVTESIATGQMQSPVMYHNGYFVTGTYGRNGVYACFTAKDEDTARGDEVKKAEWIVESDSKYGFSFNGAAFVGKHCYFGCGSTLYVVDYKTGDTRTFDIGEGYAIKSTITYSAETERLYVASNHPTDGASIFSYALTAAGMPDPTTALEWVSHTKGGGTQSTPVVHNGRLYIGGGGYTMGSAEPFHVIDAETMKEIYSVPILTKGSAGISTAYATDENGQMIYLYLVPYAPKDETVSQMWILTDRQGQTKPEYEIVDGIGRRQYCSQSVIVAKDGSLIWYNDAGRIYCYENAANMEPGIFRDTKNHWAKDQIALLAGEDILNGTGDGYFSPETKVTRSQFVQMLSKFSGEDCSAYTTDEFADVGSGDWYAPAVAWAVEHGITTGSGNGLFSPNAPITRQDMAVMLQRYVEKVAKEELPQENAILEFTDASSIAVYAKDAVAAMQTAGIINGISDGGSYRFAPEAQATRAQAASMIAGLYHVLYGQD</sequence>
<comment type="caution">
    <text evidence="4">The sequence shown here is derived from an EMBL/GenBank/DDBJ whole genome shotgun (WGS) entry which is preliminary data.</text>
</comment>
<dbReference type="RefSeq" id="WP_155151116.1">
    <property type="nucleotide sequence ID" value="NZ_JACOPQ010000004.1"/>
</dbReference>
<name>A0A8J6JKQ2_9FIRM</name>
<dbReference type="InterPro" id="IPR015943">
    <property type="entry name" value="WD40/YVTN_repeat-like_dom_sf"/>
</dbReference>
<protein>
    <submittedName>
        <fullName evidence="4">S-layer homology domain-containing protein</fullName>
    </submittedName>
</protein>
<dbReference type="InterPro" id="IPR001119">
    <property type="entry name" value="SLH_dom"/>
</dbReference>
<evidence type="ECO:0000256" key="1">
    <source>
        <dbReference type="ARBA" id="ARBA00022737"/>
    </source>
</evidence>
<feature type="domain" description="SLH" evidence="3">
    <location>
        <begin position="446"/>
        <end position="506"/>
    </location>
</feature>
<dbReference type="PANTHER" id="PTHR43308:SF5">
    <property type="entry name" value="S-LAYER PROTEIN _ PEPTIDOGLYCAN ENDO-BETA-N-ACETYLGLUCOSAMINIDASE"/>
    <property type="match status" value="1"/>
</dbReference>
<dbReference type="AlphaFoldDB" id="A0A8J6JKQ2"/>
<keyword evidence="2" id="KW-0732">Signal</keyword>
<gene>
    <name evidence="4" type="ORF">H8S62_06280</name>
</gene>
<dbReference type="InterPro" id="IPR011047">
    <property type="entry name" value="Quinoprotein_ADH-like_sf"/>
</dbReference>
<feature type="signal peptide" evidence="2">
    <location>
        <begin position="1"/>
        <end position="24"/>
    </location>
</feature>
<accession>A0A8J6JKQ2</accession>
<dbReference type="SUPFAM" id="SSF50998">
    <property type="entry name" value="Quinoprotein alcohol dehydrogenase-like"/>
    <property type="match status" value="1"/>
</dbReference>
<evidence type="ECO:0000313" key="5">
    <source>
        <dbReference type="Proteomes" id="UP000607645"/>
    </source>
</evidence>
<dbReference type="InterPro" id="IPR051465">
    <property type="entry name" value="Cell_Envelope_Struct_Comp"/>
</dbReference>
<dbReference type="Proteomes" id="UP000607645">
    <property type="component" value="Unassembled WGS sequence"/>
</dbReference>
<dbReference type="Gene3D" id="2.130.10.10">
    <property type="entry name" value="YVTN repeat-like/Quinoprotein amine dehydrogenase"/>
    <property type="match status" value="2"/>
</dbReference>
<keyword evidence="1" id="KW-0677">Repeat</keyword>
<feature type="domain" description="SLH" evidence="3">
    <location>
        <begin position="507"/>
        <end position="570"/>
    </location>
</feature>
<keyword evidence="5" id="KW-1185">Reference proteome</keyword>
<reference evidence="4" key="1">
    <citation type="submission" date="2020-08" db="EMBL/GenBank/DDBJ databases">
        <title>Genome public.</title>
        <authorList>
            <person name="Liu C."/>
            <person name="Sun Q."/>
        </authorList>
    </citation>
    <scope>NUCLEOTIDE SEQUENCE</scope>
    <source>
        <strain evidence="4">NSJ-52</strain>
    </source>
</reference>
<evidence type="ECO:0000256" key="2">
    <source>
        <dbReference type="SAM" id="SignalP"/>
    </source>
</evidence>
<feature type="domain" description="SLH" evidence="3">
    <location>
        <begin position="574"/>
        <end position="637"/>
    </location>
</feature>
<organism evidence="4 5">
    <name type="scientific">Lawsonibacter faecis</name>
    <dbReference type="NCBI Taxonomy" id="2763052"/>
    <lineage>
        <taxon>Bacteria</taxon>
        <taxon>Bacillati</taxon>
        <taxon>Bacillota</taxon>
        <taxon>Clostridia</taxon>
        <taxon>Eubacteriales</taxon>
        <taxon>Oscillospiraceae</taxon>
        <taxon>Lawsonibacter</taxon>
    </lineage>
</organism>